<proteinExistence type="predicted"/>
<dbReference type="InterPro" id="IPR036237">
    <property type="entry name" value="Xyl_isomerase-like_sf"/>
</dbReference>
<feature type="domain" description="Xylose isomerase-like TIM barrel" evidence="1">
    <location>
        <begin position="67"/>
        <end position="282"/>
    </location>
</feature>
<gene>
    <name evidence="2" type="ORF">LOC71_20850</name>
</gene>
<dbReference type="Proteomes" id="UP001430306">
    <property type="component" value="Unassembled WGS sequence"/>
</dbReference>
<dbReference type="SUPFAM" id="SSF51658">
    <property type="entry name" value="Xylose isomerase-like"/>
    <property type="match status" value="1"/>
</dbReference>
<evidence type="ECO:0000313" key="2">
    <source>
        <dbReference type="EMBL" id="MCC9644730.1"/>
    </source>
</evidence>
<dbReference type="RefSeq" id="WP_230276427.1">
    <property type="nucleotide sequence ID" value="NZ_JAJKFW010000059.1"/>
</dbReference>
<evidence type="ECO:0000259" key="1">
    <source>
        <dbReference type="Pfam" id="PF01261"/>
    </source>
</evidence>
<dbReference type="Gene3D" id="3.20.20.150">
    <property type="entry name" value="Divalent-metal-dependent TIM barrel enzymes"/>
    <property type="match status" value="1"/>
</dbReference>
<dbReference type="PANTHER" id="PTHR12110:SF53">
    <property type="entry name" value="BLR5974 PROTEIN"/>
    <property type="match status" value="1"/>
</dbReference>
<dbReference type="Pfam" id="PF01261">
    <property type="entry name" value="AP_endonuc_2"/>
    <property type="match status" value="1"/>
</dbReference>
<keyword evidence="2" id="KW-0413">Isomerase</keyword>
<name>A0ABS8NMK0_9BACT</name>
<dbReference type="EMBL" id="JAJKFW010000059">
    <property type="protein sequence ID" value="MCC9644730.1"/>
    <property type="molecule type" value="Genomic_DNA"/>
</dbReference>
<dbReference type="GO" id="GO:0016853">
    <property type="term" value="F:isomerase activity"/>
    <property type="evidence" value="ECO:0007669"/>
    <property type="project" value="UniProtKB-KW"/>
</dbReference>
<dbReference type="InterPro" id="IPR050312">
    <property type="entry name" value="IolE/XylAMocC-like"/>
</dbReference>
<keyword evidence="3" id="KW-1185">Reference proteome</keyword>
<organism evidence="2 3">
    <name type="scientific">Rhodopirellula halodulae</name>
    <dbReference type="NCBI Taxonomy" id="2894198"/>
    <lineage>
        <taxon>Bacteria</taxon>
        <taxon>Pseudomonadati</taxon>
        <taxon>Planctomycetota</taxon>
        <taxon>Planctomycetia</taxon>
        <taxon>Pirellulales</taxon>
        <taxon>Pirellulaceae</taxon>
        <taxon>Rhodopirellula</taxon>
    </lineage>
</organism>
<evidence type="ECO:0000313" key="3">
    <source>
        <dbReference type="Proteomes" id="UP001430306"/>
    </source>
</evidence>
<sequence>MKRRDLLRTSAAMTLAPLWMRSFENTNVKAEEHANDEPNIRLKLGLNAFTFNTALIDGEMTRNDVIDFCRDHQIDGVDMTGYYFQQYPEVPDDRLLFEFKRYAFENGVTVSGTGVKNNFSVADAEQFQHEIQLVKNWIPVTAKLGGDVLRIFSGRRLAKSQDRRAIFDRMVTTLQDCAKMAADHGVILGLQPHHDFLKTAEQTIELLDAVDDPWLKVVLDTGSLRDEPVYDEIEKLLPHSVTWQLKKDTWIDGNLVPVDLPRIKAIINKVGYSGFLPLELTGSFDDLRQRRRQAADFATSIRDEVIG</sequence>
<accession>A0ABS8NMK0</accession>
<dbReference type="PANTHER" id="PTHR12110">
    <property type="entry name" value="HYDROXYPYRUVATE ISOMERASE"/>
    <property type="match status" value="1"/>
</dbReference>
<reference evidence="2" key="1">
    <citation type="submission" date="2021-11" db="EMBL/GenBank/DDBJ databases">
        <title>Genome sequence.</title>
        <authorList>
            <person name="Sun Q."/>
        </authorList>
    </citation>
    <scope>NUCLEOTIDE SEQUENCE</scope>
    <source>
        <strain evidence="2">JC740</strain>
    </source>
</reference>
<protein>
    <submittedName>
        <fullName evidence="2">Sugar phosphate isomerase/epimerase</fullName>
    </submittedName>
</protein>
<comment type="caution">
    <text evidence="2">The sequence shown here is derived from an EMBL/GenBank/DDBJ whole genome shotgun (WGS) entry which is preliminary data.</text>
</comment>
<dbReference type="InterPro" id="IPR013022">
    <property type="entry name" value="Xyl_isomerase-like_TIM-brl"/>
</dbReference>